<dbReference type="InterPro" id="IPR050090">
    <property type="entry name" value="Tyrosine_recombinase_XerCD"/>
</dbReference>
<dbReference type="InterPro" id="IPR010998">
    <property type="entry name" value="Integrase_recombinase_N"/>
</dbReference>
<dbReference type="EMBL" id="CZBF01000001">
    <property type="protein sequence ID" value="CUP30595.1"/>
    <property type="molecule type" value="Genomic_DNA"/>
</dbReference>
<organism evidence="3 4">
    <name type="scientific">Bacteroides uniformis</name>
    <dbReference type="NCBI Taxonomy" id="820"/>
    <lineage>
        <taxon>Bacteria</taxon>
        <taxon>Pseudomonadati</taxon>
        <taxon>Bacteroidota</taxon>
        <taxon>Bacteroidia</taxon>
        <taxon>Bacteroidales</taxon>
        <taxon>Bacteroidaceae</taxon>
        <taxon>Bacteroides</taxon>
    </lineage>
</organism>
<dbReference type="SUPFAM" id="SSF56349">
    <property type="entry name" value="DNA breaking-rejoining enzymes"/>
    <property type="match status" value="1"/>
</dbReference>
<dbReference type="RefSeq" id="WP_057281118.1">
    <property type="nucleotide sequence ID" value="NZ_CZBF01000001.1"/>
</dbReference>
<reference evidence="3 4" key="1">
    <citation type="submission" date="2015-09" db="EMBL/GenBank/DDBJ databases">
        <authorList>
            <consortium name="Pathogen Informatics"/>
        </authorList>
    </citation>
    <scope>NUCLEOTIDE SEQUENCE [LARGE SCALE GENOMIC DNA]</scope>
    <source>
        <strain evidence="3 4">2789STDY5834942</strain>
    </source>
</reference>
<dbReference type="AlphaFoldDB" id="A0A174M963"/>
<dbReference type="Gene3D" id="1.10.150.130">
    <property type="match status" value="1"/>
</dbReference>
<gene>
    <name evidence="3" type="ORF">ERS852554_00298</name>
</gene>
<evidence type="ECO:0000313" key="4">
    <source>
        <dbReference type="Proteomes" id="UP000095788"/>
    </source>
</evidence>
<dbReference type="GO" id="GO:0003677">
    <property type="term" value="F:DNA binding"/>
    <property type="evidence" value="ECO:0007669"/>
    <property type="project" value="UniProtKB-KW"/>
</dbReference>
<sequence>MATFKAVIFHGGRHLKKDGTTNIKVRIYHNGSAQYIPTEYFIEPDFMNADGTISSLSGDNENLNYEITGLIQRYRGAYIRLGNSRTTRMDCPELKAEILRMAAPDSEFIDFVSFAKGVIANISKSKTAEWYAQSLACLCWYIKKDKLDVKSLTSAMLNGMIQTLSVKGPGGHPLEPGTISNYMRGIRALYNKAKLVYNNEDHDIIRIPGDPFKKVPIPIYRRKRKSIPLQIIRKIRDFQSDKQRTNMARDVFMMMYYMMGININDLYRLSGECKGRIEYRRSKTNTERHYEQIPLSIKIEPELRCLLDRYSEGYFLSYFHTNYCNLNNFMRAVNKGLKNICESLNLDFSITTNWARHSWASIARNKAGIAKADVDFCLGHVNNDFKMADIYIDIDYSICDKANRAVLDLLKKNE</sequence>
<dbReference type="Gene3D" id="1.10.443.10">
    <property type="entry name" value="Intergrase catalytic core"/>
    <property type="match status" value="1"/>
</dbReference>
<dbReference type="InterPro" id="IPR011010">
    <property type="entry name" value="DNA_brk_join_enz"/>
</dbReference>
<dbReference type="PANTHER" id="PTHR30349:SF64">
    <property type="entry name" value="PROPHAGE INTEGRASE INTD-RELATED"/>
    <property type="match status" value="1"/>
</dbReference>
<name>A0A174M963_BACUN</name>
<dbReference type="InterPro" id="IPR013762">
    <property type="entry name" value="Integrase-like_cat_sf"/>
</dbReference>
<keyword evidence="1" id="KW-0238">DNA-binding</keyword>
<dbReference type="GO" id="GO:0006310">
    <property type="term" value="P:DNA recombination"/>
    <property type="evidence" value="ECO:0007669"/>
    <property type="project" value="UniProtKB-KW"/>
</dbReference>
<evidence type="ECO:0000256" key="1">
    <source>
        <dbReference type="ARBA" id="ARBA00023125"/>
    </source>
</evidence>
<dbReference type="GO" id="GO:0015074">
    <property type="term" value="P:DNA integration"/>
    <property type="evidence" value="ECO:0007669"/>
    <property type="project" value="InterPro"/>
</dbReference>
<dbReference type="Proteomes" id="UP000095788">
    <property type="component" value="Unassembled WGS sequence"/>
</dbReference>
<proteinExistence type="predicted"/>
<keyword evidence="2" id="KW-0233">DNA recombination</keyword>
<dbReference type="PANTHER" id="PTHR30349">
    <property type="entry name" value="PHAGE INTEGRASE-RELATED"/>
    <property type="match status" value="1"/>
</dbReference>
<protein>
    <submittedName>
        <fullName evidence="3">Transposase</fullName>
    </submittedName>
</protein>
<accession>A0A174M963</accession>
<evidence type="ECO:0000256" key="2">
    <source>
        <dbReference type="ARBA" id="ARBA00023172"/>
    </source>
</evidence>
<evidence type="ECO:0000313" key="3">
    <source>
        <dbReference type="EMBL" id="CUP30595.1"/>
    </source>
</evidence>